<keyword evidence="1" id="KW-0812">Transmembrane</keyword>
<feature type="transmembrane region" description="Helical" evidence="1">
    <location>
        <begin position="210"/>
        <end position="228"/>
    </location>
</feature>
<dbReference type="Pfam" id="PF05675">
    <property type="entry name" value="DUF817"/>
    <property type="match status" value="1"/>
</dbReference>
<gene>
    <name evidence="2" type="ORF">C8N31_104261</name>
</gene>
<comment type="caution">
    <text evidence="2">The sequence shown here is derived from an EMBL/GenBank/DDBJ whole genome shotgun (WGS) entry which is preliminary data.</text>
</comment>
<name>A0A2T6CFX0_9RHOB</name>
<sequence length="286" mass="32715">MTAQHPNRTKRLERHLGDWMRARLPLALAEFVMFVLKQGWAAFPGALLLAGLIISDRIWQPHWPIARFDALLIYALALQALFLATGMESWREARVIALFHLTGTLMEIFKVNAGSWAYPGDAISKIWGVPLFSGFMYAAVGSYMARVIRLFDMRFAPYPPYWTTVVLAVAIYTNFFAHHYLPDIRIALFAATVLLFARTRIWFHIGAQRYWMPLPLAAFLTSFFLWLAENIGTATRTWLYAGQNAGEMVRLAKMGSWYLLLYVSFVTVTLVLRDALRPPEDHPPQT</sequence>
<feature type="transmembrane region" description="Helical" evidence="1">
    <location>
        <begin position="160"/>
        <end position="178"/>
    </location>
</feature>
<evidence type="ECO:0000256" key="1">
    <source>
        <dbReference type="SAM" id="Phobius"/>
    </source>
</evidence>
<protein>
    <submittedName>
        <fullName evidence="2">Uncharacterized membrane protein YoaT (DUF817 family)</fullName>
    </submittedName>
</protein>
<reference evidence="2 3" key="1">
    <citation type="submission" date="2018-04" db="EMBL/GenBank/DDBJ databases">
        <title>Genomic Encyclopedia of Archaeal and Bacterial Type Strains, Phase II (KMG-II): from individual species to whole genera.</title>
        <authorList>
            <person name="Goeker M."/>
        </authorList>
    </citation>
    <scope>NUCLEOTIDE SEQUENCE [LARGE SCALE GENOMIC DNA]</scope>
    <source>
        <strain evidence="2 3">DSM 12244</strain>
    </source>
</reference>
<feature type="transmembrane region" description="Helical" evidence="1">
    <location>
        <begin position="42"/>
        <end position="59"/>
    </location>
</feature>
<evidence type="ECO:0000313" key="2">
    <source>
        <dbReference type="EMBL" id="PTX74380.1"/>
    </source>
</evidence>
<feature type="transmembrane region" description="Helical" evidence="1">
    <location>
        <begin position="71"/>
        <end position="90"/>
    </location>
</feature>
<dbReference type="AlphaFoldDB" id="A0A2T6CFX0"/>
<feature type="transmembrane region" description="Helical" evidence="1">
    <location>
        <begin position="257"/>
        <end position="276"/>
    </location>
</feature>
<evidence type="ECO:0000313" key="3">
    <source>
        <dbReference type="Proteomes" id="UP000244092"/>
    </source>
</evidence>
<dbReference type="Proteomes" id="UP000244092">
    <property type="component" value="Unassembled WGS sequence"/>
</dbReference>
<dbReference type="InterPro" id="IPR008535">
    <property type="entry name" value="DUF817"/>
</dbReference>
<feature type="transmembrane region" description="Helical" evidence="1">
    <location>
        <begin position="126"/>
        <end position="148"/>
    </location>
</feature>
<dbReference type="EMBL" id="QBKU01000004">
    <property type="protein sequence ID" value="PTX74380.1"/>
    <property type="molecule type" value="Genomic_DNA"/>
</dbReference>
<feature type="transmembrane region" description="Helical" evidence="1">
    <location>
        <begin position="184"/>
        <end position="203"/>
    </location>
</feature>
<dbReference type="PIRSF" id="PIRSF009141">
    <property type="entry name" value="UCP009141"/>
    <property type="match status" value="1"/>
</dbReference>
<organism evidence="2 3">
    <name type="scientific">Sulfitobacter mediterraneus</name>
    <dbReference type="NCBI Taxonomy" id="83219"/>
    <lineage>
        <taxon>Bacteria</taxon>
        <taxon>Pseudomonadati</taxon>
        <taxon>Pseudomonadota</taxon>
        <taxon>Alphaproteobacteria</taxon>
        <taxon>Rhodobacterales</taxon>
        <taxon>Roseobacteraceae</taxon>
        <taxon>Sulfitobacter</taxon>
    </lineage>
</organism>
<dbReference type="RefSeq" id="WP_051544595.1">
    <property type="nucleotide sequence ID" value="NZ_CP081109.1"/>
</dbReference>
<accession>A0A2T6CFX0</accession>
<keyword evidence="1" id="KW-1133">Transmembrane helix</keyword>
<keyword evidence="1" id="KW-0472">Membrane</keyword>
<proteinExistence type="predicted"/>